<dbReference type="AlphaFoldDB" id="A0A9D8KGX3"/>
<dbReference type="GO" id="GO:0032259">
    <property type="term" value="P:methylation"/>
    <property type="evidence" value="ECO:0007669"/>
    <property type="project" value="UniProtKB-KW"/>
</dbReference>
<dbReference type="InterPro" id="IPR041698">
    <property type="entry name" value="Methyltransf_25"/>
</dbReference>
<comment type="caution">
    <text evidence="2">The sequence shown here is derived from an EMBL/GenBank/DDBJ whole genome shotgun (WGS) entry which is preliminary data.</text>
</comment>
<dbReference type="Gene3D" id="3.40.50.150">
    <property type="entry name" value="Vaccinia Virus protein VP39"/>
    <property type="match status" value="1"/>
</dbReference>
<dbReference type="Pfam" id="PF13649">
    <property type="entry name" value="Methyltransf_25"/>
    <property type="match status" value="1"/>
</dbReference>
<keyword evidence="2" id="KW-0489">Methyltransferase</keyword>
<evidence type="ECO:0000259" key="1">
    <source>
        <dbReference type="Pfam" id="PF13649"/>
    </source>
</evidence>
<dbReference type="InterPro" id="IPR029063">
    <property type="entry name" value="SAM-dependent_MTases_sf"/>
</dbReference>
<protein>
    <submittedName>
        <fullName evidence="2">Methyltransferase domain-containing protein</fullName>
    </submittedName>
</protein>
<reference evidence="2" key="1">
    <citation type="journal article" date="2021" name="Environ. Microbiol.">
        <title>Genomic characterization of three novel Desulfobacterota classes expand the metabolic and phylogenetic diversity of the phylum.</title>
        <authorList>
            <person name="Murphy C.L."/>
            <person name="Biggerstaff J."/>
            <person name="Eichhorn A."/>
            <person name="Ewing E."/>
            <person name="Shahan R."/>
            <person name="Soriano D."/>
            <person name="Stewart S."/>
            <person name="VanMol K."/>
            <person name="Walker R."/>
            <person name="Walters P."/>
            <person name="Elshahed M.S."/>
            <person name="Youssef N.H."/>
        </authorList>
    </citation>
    <scope>NUCLEOTIDE SEQUENCE</scope>
    <source>
        <strain evidence="2">Zod_Metabat.24</strain>
    </source>
</reference>
<evidence type="ECO:0000313" key="3">
    <source>
        <dbReference type="Proteomes" id="UP000809273"/>
    </source>
</evidence>
<name>A0A9D8KGX3_9DELT</name>
<dbReference type="CDD" id="cd02440">
    <property type="entry name" value="AdoMet_MTases"/>
    <property type="match status" value="1"/>
</dbReference>
<dbReference type="EMBL" id="JAFGIX010000080">
    <property type="protein sequence ID" value="MBN1574479.1"/>
    <property type="molecule type" value="Genomic_DNA"/>
</dbReference>
<sequence length="268" mass="31054">MNDKMILKKARNAKMLEERLAKNINFQKIDLVEWIFDKTEIMEGSNILEFCCGVGTQTLHLANLAGVNGHIFALDVSREALEKLSGKIEPGLRKSVTIIESEMDVFHIALKNEHISPPYFDLIFCSYGLYYSNNLKELLKEAKSWLKPTGKFVVIGPFGPNNNQVYDFLEKGEVIIPDSVKYVSSEFMHSKAIPWFSKHFETVNISTVVNEVRWEAPGEFITYWKNSTFYDPKKKRIIEELLDEHFKNFPSFINEKWVIMIEAKNMRS</sequence>
<gene>
    <name evidence="2" type="ORF">JW984_14880</name>
</gene>
<feature type="domain" description="Methyltransferase" evidence="1">
    <location>
        <begin position="47"/>
        <end position="150"/>
    </location>
</feature>
<keyword evidence="2" id="KW-0808">Transferase</keyword>
<organism evidence="2 3">
    <name type="scientific">Candidatus Zymogenus saltonus</name>
    <dbReference type="NCBI Taxonomy" id="2844893"/>
    <lineage>
        <taxon>Bacteria</taxon>
        <taxon>Deltaproteobacteria</taxon>
        <taxon>Candidatus Zymogenia</taxon>
        <taxon>Candidatus Zymogeniales</taxon>
        <taxon>Candidatus Zymogenaceae</taxon>
        <taxon>Candidatus Zymogenus</taxon>
    </lineage>
</organism>
<proteinExistence type="predicted"/>
<reference evidence="2" key="2">
    <citation type="submission" date="2021-01" db="EMBL/GenBank/DDBJ databases">
        <authorList>
            <person name="Hahn C.R."/>
            <person name="Youssef N.H."/>
            <person name="Elshahed M."/>
        </authorList>
    </citation>
    <scope>NUCLEOTIDE SEQUENCE</scope>
    <source>
        <strain evidence="2">Zod_Metabat.24</strain>
    </source>
</reference>
<dbReference type="Proteomes" id="UP000809273">
    <property type="component" value="Unassembled WGS sequence"/>
</dbReference>
<accession>A0A9D8KGX3</accession>
<dbReference type="GO" id="GO:0008168">
    <property type="term" value="F:methyltransferase activity"/>
    <property type="evidence" value="ECO:0007669"/>
    <property type="project" value="UniProtKB-KW"/>
</dbReference>
<evidence type="ECO:0000313" key="2">
    <source>
        <dbReference type="EMBL" id="MBN1574479.1"/>
    </source>
</evidence>
<dbReference type="SUPFAM" id="SSF53335">
    <property type="entry name" value="S-adenosyl-L-methionine-dependent methyltransferases"/>
    <property type="match status" value="1"/>
</dbReference>